<keyword evidence="2" id="KW-1185">Reference proteome</keyword>
<dbReference type="AlphaFoldDB" id="A0A6A1V5D2"/>
<gene>
    <name evidence="1" type="ORF">CJ030_MR7G000803</name>
</gene>
<comment type="caution">
    <text evidence="1">The sequence shown here is derived from an EMBL/GenBank/DDBJ whole genome shotgun (WGS) entry which is preliminary data.</text>
</comment>
<proteinExistence type="predicted"/>
<dbReference type="EMBL" id="RXIC02000025">
    <property type="protein sequence ID" value="KAB1208019.1"/>
    <property type="molecule type" value="Genomic_DNA"/>
</dbReference>
<sequence length="146" mass="16701">MALLIERTQNINWEEDSHDVRGDLEEAANLSKLVLVGTIVSDRLFNKPAFWEIVLKSWRFVSMSIATQSSPKHFSRAELHFVKVLTKAPMKWSGEFQGTADAPPLLLRFPGKKMHANSTFYAGGFLLKISLHKEEIQHEDERDPRP</sequence>
<name>A0A6A1V5D2_9ROSI</name>
<evidence type="ECO:0000313" key="1">
    <source>
        <dbReference type="EMBL" id="KAB1208019.1"/>
    </source>
</evidence>
<reference evidence="1 2" key="1">
    <citation type="journal article" date="2019" name="Plant Biotechnol. J.">
        <title>The red bayberry genome and genetic basis of sex determination.</title>
        <authorList>
            <person name="Jia H.M."/>
            <person name="Jia H.J."/>
            <person name="Cai Q.L."/>
            <person name="Wang Y."/>
            <person name="Zhao H.B."/>
            <person name="Yang W.F."/>
            <person name="Wang G.Y."/>
            <person name="Li Y.H."/>
            <person name="Zhan D.L."/>
            <person name="Shen Y.T."/>
            <person name="Niu Q.F."/>
            <person name="Chang L."/>
            <person name="Qiu J."/>
            <person name="Zhao L."/>
            <person name="Xie H.B."/>
            <person name="Fu W.Y."/>
            <person name="Jin J."/>
            <person name="Li X.W."/>
            <person name="Jiao Y."/>
            <person name="Zhou C.C."/>
            <person name="Tu T."/>
            <person name="Chai C.Y."/>
            <person name="Gao J.L."/>
            <person name="Fan L.J."/>
            <person name="van de Weg E."/>
            <person name="Wang J.Y."/>
            <person name="Gao Z.S."/>
        </authorList>
    </citation>
    <scope>NUCLEOTIDE SEQUENCE [LARGE SCALE GENOMIC DNA]</scope>
    <source>
        <tissue evidence="1">Leaves</tissue>
    </source>
</reference>
<protein>
    <submittedName>
        <fullName evidence="1">Uncharacterized protein</fullName>
    </submittedName>
</protein>
<organism evidence="1 2">
    <name type="scientific">Morella rubra</name>
    <name type="common">Chinese bayberry</name>
    <dbReference type="NCBI Taxonomy" id="262757"/>
    <lineage>
        <taxon>Eukaryota</taxon>
        <taxon>Viridiplantae</taxon>
        <taxon>Streptophyta</taxon>
        <taxon>Embryophyta</taxon>
        <taxon>Tracheophyta</taxon>
        <taxon>Spermatophyta</taxon>
        <taxon>Magnoliopsida</taxon>
        <taxon>eudicotyledons</taxon>
        <taxon>Gunneridae</taxon>
        <taxon>Pentapetalae</taxon>
        <taxon>rosids</taxon>
        <taxon>fabids</taxon>
        <taxon>Fagales</taxon>
        <taxon>Myricaceae</taxon>
        <taxon>Morella</taxon>
    </lineage>
</organism>
<dbReference type="Proteomes" id="UP000516437">
    <property type="component" value="Chromosome 7"/>
</dbReference>
<accession>A0A6A1V5D2</accession>
<evidence type="ECO:0000313" key="2">
    <source>
        <dbReference type="Proteomes" id="UP000516437"/>
    </source>
</evidence>